<accession>A0A829VTP4</accession>
<name>A0A829VTP4_9FIRM</name>
<keyword evidence="1" id="KW-0472">Membrane</keyword>
<organism evidence="2 5">
    <name type="scientific">Enterocloster clostridioformis</name>
    <dbReference type="NCBI Taxonomy" id="1531"/>
    <lineage>
        <taxon>Bacteria</taxon>
        <taxon>Bacillati</taxon>
        <taxon>Bacillota</taxon>
        <taxon>Clostridia</taxon>
        <taxon>Lachnospirales</taxon>
        <taxon>Lachnospiraceae</taxon>
        <taxon>Enterocloster</taxon>
    </lineage>
</organism>
<evidence type="ECO:0000313" key="4">
    <source>
        <dbReference type="EMBL" id="QIX89453.1"/>
    </source>
</evidence>
<proteinExistence type="predicted"/>
<dbReference type="AlphaFoldDB" id="A0A829VTP4"/>
<dbReference type="GeneID" id="57959907"/>
<reference evidence="2 5" key="1">
    <citation type="submission" date="2019-06" db="EMBL/GenBank/DDBJ databases">
        <title>Draft genome sequence of [Clostridium] clostridioforme NBRC 113352.</title>
        <authorList>
            <person name="Miura T."/>
            <person name="Furukawa M."/>
            <person name="Shimamura M."/>
            <person name="Ohyama Y."/>
            <person name="Yamazoe A."/>
            <person name="Kawasaki H."/>
        </authorList>
    </citation>
    <scope>NUCLEOTIDE SEQUENCE [LARGE SCALE GENOMIC DNA]</scope>
    <source>
        <strain evidence="2 5">NBRC 113352</strain>
    </source>
</reference>
<keyword evidence="1" id="KW-0812">Transmembrane</keyword>
<reference evidence="3" key="4">
    <citation type="submission" date="2020-02" db="EMBL/GenBank/DDBJ databases">
        <authorList>
            <person name="Littmann E."/>
            <person name="Sorbara M."/>
        </authorList>
    </citation>
    <scope>NUCLEOTIDE SEQUENCE</scope>
    <source>
        <strain evidence="3">MSK.2.26</strain>
    </source>
</reference>
<dbReference type="EMBL" id="JAAISW010000011">
    <property type="protein sequence ID" value="NSJ43830.1"/>
    <property type="molecule type" value="Genomic_DNA"/>
</dbReference>
<evidence type="ECO:0000313" key="5">
    <source>
        <dbReference type="Proteomes" id="UP000315200"/>
    </source>
</evidence>
<evidence type="ECO:0000313" key="2">
    <source>
        <dbReference type="EMBL" id="GEA37222.1"/>
    </source>
</evidence>
<reference evidence="4 6" key="2">
    <citation type="submission" date="2019-11" db="EMBL/GenBank/DDBJ databases">
        <title>FDA dAtabase for Regulatory Grade micrObial Sequences (FDA-ARGOS): Supporting development and validation of Infectious Disease Dx tests.</title>
        <authorList>
            <person name="Turner S."/>
            <person name="Byrd R."/>
            <person name="Tallon L."/>
            <person name="Sadzewicz L."/>
            <person name="Vavikolanu K."/>
            <person name="Mehta A."/>
            <person name="Aluvathingal J."/>
            <person name="Nadendla S."/>
            <person name="Myers T."/>
            <person name="Yan Y."/>
            <person name="Sichtig H."/>
        </authorList>
    </citation>
    <scope>NUCLEOTIDE SEQUENCE [LARGE SCALE GENOMIC DNA]</scope>
    <source>
        <strain evidence="4 6">FDAARGOS_739</strain>
    </source>
</reference>
<dbReference type="EMBL" id="CP050964">
    <property type="protein sequence ID" value="QIX89453.1"/>
    <property type="molecule type" value="Genomic_DNA"/>
</dbReference>
<dbReference type="RefSeq" id="WP_038259719.1">
    <property type="nucleotide sequence ID" value="NZ_AP031445.1"/>
</dbReference>
<keyword evidence="1" id="KW-1133">Transmembrane helix</keyword>
<evidence type="ECO:0000313" key="3">
    <source>
        <dbReference type="EMBL" id="NSJ43830.1"/>
    </source>
</evidence>
<feature type="transmembrane region" description="Helical" evidence="1">
    <location>
        <begin position="22"/>
        <end position="50"/>
    </location>
</feature>
<evidence type="ECO:0000313" key="6">
    <source>
        <dbReference type="Proteomes" id="UP000501069"/>
    </source>
</evidence>
<dbReference type="EMBL" id="BJLB01000001">
    <property type="protein sequence ID" value="GEA37222.1"/>
    <property type="molecule type" value="Genomic_DNA"/>
</dbReference>
<dbReference type="Proteomes" id="UP000315200">
    <property type="component" value="Unassembled WGS sequence"/>
</dbReference>
<sequence length="65" mass="7554">MGFRVKKLYGVKRDKWFRVMEIMAALCGLCIGIILNNTTLTAVFLTLLLLSYMREHGMSESFYMK</sequence>
<protein>
    <submittedName>
        <fullName evidence="2">Uncharacterized protein</fullName>
    </submittedName>
</protein>
<evidence type="ECO:0000256" key="1">
    <source>
        <dbReference type="SAM" id="Phobius"/>
    </source>
</evidence>
<evidence type="ECO:0000313" key="7">
    <source>
        <dbReference type="Proteomes" id="UP000719916"/>
    </source>
</evidence>
<reference evidence="3 7" key="3">
    <citation type="journal article" date="2020" name="Cell Host Microbe">
        <title>Functional and Genomic Variation between Human-Derived Isolates of Lachnospiraceae Reveals Inter- and Intra-Species Diversity.</title>
        <authorList>
            <person name="Sorbara M.T."/>
            <person name="Littmann E.R."/>
            <person name="Fontana E."/>
            <person name="Moody T.U."/>
            <person name="Kohout C.E."/>
            <person name="Gjonbalaj M."/>
            <person name="Eaton V."/>
            <person name="Seok R."/>
            <person name="Leiner I.M."/>
            <person name="Pamer E.G."/>
        </authorList>
    </citation>
    <scope>NUCLEOTIDE SEQUENCE [LARGE SCALE GENOMIC DNA]</scope>
    <source>
        <strain evidence="3 7">MSK.2.26</strain>
    </source>
</reference>
<dbReference type="Proteomes" id="UP000719916">
    <property type="component" value="Unassembled WGS sequence"/>
</dbReference>
<dbReference type="Proteomes" id="UP000501069">
    <property type="component" value="Chromosome"/>
</dbReference>
<gene>
    <name evidence="2" type="ORF">Ccl03g_29350</name>
    <name evidence="4" type="ORF">FOC47_01895</name>
    <name evidence="3" type="ORF">G5B26_09595</name>
</gene>